<evidence type="ECO:0000259" key="5">
    <source>
        <dbReference type="Pfam" id="PF14905"/>
    </source>
</evidence>
<feature type="signal peptide" evidence="4">
    <location>
        <begin position="1"/>
        <end position="22"/>
    </location>
</feature>
<evidence type="ECO:0000256" key="1">
    <source>
        <dbReference type="ARBA" id="ARBA00004442"/>
    </source>
</evidence>
<dbReference type="SUPFAM" id="SSF49464">
    <property type="entry name" value="Carboxypeptidase regulatory domain-like"/>
    <property type="match status" value="1"/>
</dbReference>
<dbReference type="PANTHER" id="PTHR40980">
    <property type="entry name" value="PLUG DOMAIN-CONTAINING PROTEIN"/>
    <property type="match status" value="1"/>
</dbReference>
<dbReference type="EMBL" id="JAOAMU010000006">
    <property type="protein sequence ID" value="MCT2563742.1"/>
    <property type="molecule type" value="Genomic_DNA"/>
</dbReference>
<evidence type="ECO:0000313" key="7">
    <source>
        <dbReference type="Proteomes" id="UP001525566"/>
    </source>
</evidence>
<dbReference type="InterPro" id="IPR041700">
    <property type="entry name" value="OMP_b-brl_3"/>
</dbReference>
<keyword evidence="2" id="KW-0472">Membrane</keyword>
<evidence type="ECO:0000313" key="6">
    <source>
        <dbReference type="EMBL" id="MCT2563742.1"/>
    </source>
</evidence>
<feature type="domain" description="Outer membrane protein beta-barrel" evidence="5">
    <location>
        <begin position="368"/>
        <end position="764"/>
    </location>
</feature>
<dbReference type="InterPro" id="IPR037066">
    <property type="entry name" value="Plug_dom_sf"/>
</dbReference>
<accession>A0ABT2IYH1</accession>
<evidence type="ECO:0000256" key="4">
    <source>
        <dbReference type="SAM" id="SignalP"/>
    </source>
</evidence>
<dbReference type="InterPro" id="IPR008969">
    <property type="entry name" value="CarboxyPept-like_regulatory"/>
</dbReference>
<evidence type="ECO:0000256" key="3">
    <source>
        <dbReference type="ARBA" id="ARBA00023237"/>
    </source>
</evidence>
<dbReference type="PANTHER" id="PTHR40980:SF4">
    <property type="entry name" value="TONB-DEPENDENT RECEPTOR-LIKE BETA-BARREL DOMAIN-CONTAINING PROTEIN"/>
    <property type="match status" value="1"/>
</dbReference>
<keyword evidence="7" id="KW-1185">Reference proteome</keyword>
<sequence length="787" mass="90117">MTNTKLLLTALAFGMLSGTVTAQQFTLSGSVMNGFHEQLRNTDLLLKNKQNQSIINAQTDTSGKFKIRLDKGAYTLLITQLGKKYYEKSIELNGDLDLGIITINNDILLEGVVLNGQKQLIERKTDRLIFNVEKSAFATGGNGLDAITVTPGLQVTNETITMLGKSGMGVMVDGRIMNMAGDALISYLKSIPSSDIKSIEVITNPPSKYSAEGNSGLVNIVLKKSRTDNWSSTVTTSYQQGKYAQQSSSANLNYKKNKLSLFSNLNYSYGKYYGQEELEIKYPETYWHSDKQYQYKINALSGRIALDYDISKRLQIGAMYNGSLSLPITEDFDSSLQKTSASANQYYTVGRTERKRQLHTVNFHTVYKIDTLGKQLNADFDFFTYRDNSDRNFNLSSNTDDNSESRNQNNAFQNIENYSVNLDMDHPLKFIKLNYGARFSFSKTVNDLYSDLQQVGFVQQDRFTYQENTQALFFSGEKEMGKKKNWSAKVGLRIENTQLESENVFIQNKNNTDYLKFFPTAYLQYKPTENNTISLDYGKRISRPSFTNLNPFRIYGSPFSYWEGNPSLMPSYTHNVELNYIYKDYLQSVVYYEKIDNMFGGIVLLNNDNVTQRITQLNYAEGQTYGLRQTYVYKKKKWLESYITGYLGYQKAKSNIYPLTPKEMEGFFSMISLSGNFLISKTISTGFNLLHRFPNKSIDLVENKTNTLLDFYFKAKLWNKLGLVLSINNILKEYQFNSTSERSGNTTYTNGYYDSRYFRLSLNYSFGGQLNVNQRSFRNQEERSRTN</sequence>
<feature type="chain" id="PRO_5045839309" evidence="4">
    <location>
        <begin position="23"/>
        <end position="787"/>
    </location>
</feature>
<dbReference type="Gene3D" id="2.60.40.10">
    <property type="entry name" value="Immunoglobulins"/>
    <property type="match status" value="1"/>
</dbReference>
<dbReference type="InterPro" id="IPR036942">
    <property type="entry name" value="Beta-barrel_TonB_sf"/>
</dbReference>
<organism evidence="6 7">
    <name type="scientific">Chryseobacterium herbae</name>
    <dbReference type="NCBI Taxonomy" id="2976476"/>
    <lineage>
        <taxon>Bacteria</taxon>
        <taxon>Pseudomonadati</taxon>
        <taxon>Bacteroidota</taxon>
        <taxon>Flavobacteriia</taxon>
        <taxon>Flavobacteriales</taxon>
        <taxon>Weeksellaceae</taxon>
        <taxon>Chryseobacterium group</taxon>
        <taxon>Chryseobacterium</taxon>
    </lineage>
</organism>
<dbReference type="Gene3D" id="2.40.170.20">
    <property type="entry name" value="TonB-dependent receptor, beta-barrel domain"/>
    <property type="match status" value="1"/>
</dbReference>
<name>A0ABT2IYH1_9FLAO</name>
<dbReference type="RefSeq" id="WP_259840300.1">
    <property type="nucleotide sequence ID" value="NZ_JAOAMU010000006.1"/>
</dbReference>
<dbReference type="Pfam" id="PF14905">
    <property type="entry name" value="OMP_b-brl_3"/>
    <property type="match status" value="1"/>
</dbReference>
<dbReference type="SUPFAM" id="SSF56935">
    <property type="entry name" value="Porins"/>
    <property type="match status" value="1"/>
</dbReference>
<evidence type="ECO:0000256" key="2">
    <source>
        <dbReference type="ARBA" id="ARBA00023136"/>
    </source>
</evidence>
<comment type="caution">
    <text evidence="6">The sequence shown here is derived from an EMBL/GenBank/DDBJ whole genome shotgun (WGS) entry which is preliminary data.</text>
</comment>
<gene>
    <name evidence="6" type="ORF">N0B48_17780</name>
</gene>
<keyword evidence="4" id="KW-0732">Signal</keyword>
<keyword evidence="3" id="KW-0998">Cell outer membrane</keyword>
<keyword evidence="6" id="KW-0675">Receptor</keyword>
<protein>
    <submittedName>
        <fullName evidence="6">TonB-dependent receptor</fullName>
    </submittedName>
</protein>
<dbReference type="Gene3D" id="2.170.130.10">
    <property type="entry name" value="TonB-dependent receptor, plug domain"/>
    <property type="match status" value="1"/>
</dbReference>
<proteinExistence type="predicted"/>
<dbReference type="Proteomes" id="UP001525566">
    <property type="component" value="Unassembled WGS sequence"/>
</dbReference>
<dbReference type="InterPro" id="IPR013783">
    <property type="entry name" value="Ig-like_fold"/>
</dbReference>
<reference evidence="6 7" key="1">
    <citation type="submission" date="2022-09" db="EMBL/GenBank/DDBJ databases">
        <title>Chryseobacterium oleae sp.nov., isolated from the inter-root soil of Pyrola calliantha H. Andr. in Tibet.</title>
        <authorList>
            <person name="Li Z."/>
        </authorList>
    </citation>
    <scope>NUCLEOTIDE SEQUENCE [LARGE SCALE GENOMIC DNA]</scope>
    <source>
        <strain evidence="7">pc1-10</strain>
    </source>
</reference>
<comment type="subcellular location">
    <subcellularLocation>
        <location evidence="1">Cell outer membrane</location>
    </subcellularLocation>
</comment>